<feature type="region of interest" description="Disordered" evidence="1">
    <location>
        <begin position="167"/>
        <end position="197"/>
    </location>
</feature>
<feature type="compositionally biased region" description="Basic and acidic residues" evidence="1">
    <location>
        <begin position="8"/>
        <end position="18"/>
    </location>
</feature>
<feature type="domain" description="DNA ligase D 3'-phosphoesterase" evidence="2">
    <location>
        <begin position="37"/>
        <end position="149"/>
    </location>
</feature>
<evidence type="ECO:0000313" key="4">
    <source>
        <dbReference type="Proteomes" id="UP000035301"/>
    </source>
</evidence>
<dbReference type="GO" id="GO:0016874">
    <property type="term" value="F:ligase activity"/>
    <property type="evidence" value="ECO:0007669"/>
    <property type="project" value="UniProtKB-KW"/>
</dbReference>
<gene>
    <name evidence="3" type="ORF">SZ63_05205</name>
</gene>
<dbReference type="OrthoDB" id="8456at2157"/>
<dbReference type="Pfam" id="PF13298">
    <property type="entry name" value="LigD_N"/>
    <property type="match status" value="1"/>
</dbReference>
<evidence type="ECO:0000259" key="2">
    <source>
        <dbReference type="Pfam" id="PF13298"/>
    </source>
</evidence>
<dbReference type="STRING" id="1550566.SZ63_05205"/>
<comment type="caution">
    <text evidence="3">The sequence shown here is derived from an EMBL/GenBank/DDBJ whole genome shotgun (WGS) entry which is preliminary data.</text>
</comment>
<dbReference type="NCBIfam" id="TIGR02777">
    <property type="entry name" value="LigD_PE_dom"/>
    <property type="match status" value="1"/>
</dbReference>
<evidence type="ECO:0000313" key="3">
    <source>
        <dbReference type="EMBL" id="KLK88419.1"/>
    </source>
</evidence>
<dbReference type="InterPro" id="IPR014144">
    <property type="entry name" value="LigD_PE_domain"/>
</dbReference>
<dbReference type="Proteomes" id="UP000035301">
    <property type="component" value="Unassembled WGS sequence"/>
</dbReference>
<keyword evidence="3" id="KW-0436">Ligase</keyword>
<evidence type="ECO:0000256" key="1">
    <source>
        <dbReference type="SAM" id="MobiDB-lite"/>
    </source>
</evidence>
<dbReference type="AlphaFoldDB" id="A0A0H1R033"/>
<sequence>MAGPDALDEYREKRDFSRTPEPPGERQAASRPIFVIQKHAATALHYDFRLEVDGVLKSWAVPKGPSMSPKEKRLAVPTEDHPLDYADFEGVIPEGSYGAGTVLVWDRGTYQNLTEREGERIGVAEALRRGHVSFRLEGEKIRGGYALTRFRTGKGEAWLLVKMDDAEADPGRNPVATEPRSVVSGRTLEEIGAGRDE</sequence>
<protein>
    <submittedName>
        <fullName evidence="3">DNA ligase</fullName>
    </submittedName>
</protein>
<dbReference type="EMBL" id="JXOJ01000002">
    <property type="protein sequence ID" value="KLK88419.1"/>
    <property type="molecule type" value="Genomic_DNA"/>
</dbReference>
<name>A0A0H1R033_9EURY</name>
<accession>A0A0H1R033</accession>
<feature type="compositionally biased region" description="Basic and acidic residues" evidence="1">
    <location>
        <begin position="187"/>
        <end position="197"/>
    </location>
</feature>
<dbReference type="PANTHER" id="PTHR39465">
    <property type="entry name" value="DNA LIGASE D, 3'-PHOSPHOESTERASE DOMAIN"/>
    <property type="match status" value="1"/>
</dbReference>
<organism evidence="3 4">
    <name type="scientific">Methanoculleus sediminis</name>
    <dbReference type="NCBI Taxonomy" id="1550566"/>
    <lineage>
        <taxon>Archaea</taxon>
        <taxon>Methanobacteriati</taxon>
        <taxon>Methanobacteriota</taxon>
        <taxon>Stenosarchaea group</taxon>
        <taxon>Methanomicrobia</taxon>
        <taxon>Methanomicrobiales</taxon>
        <taxon>Methanomicrobiaceae</taxon>
        <taxon>Methanoculleus</taxon>
    </lineage>
</organism>
<dbReference type="PATRIC" id="fig|1550566.3.peg.1117"/>
<reference evidence="3 4" key="1">
    <citation type="journal article" date="2015" name="Int. J. Syst. Evol. Microbiol.">
        <title>Methanoculleus sediminis sp. nov., a methanogen from sediments near a submarine mud volcano.</title>
        <authorList>
            <person name="Chen S.C."/>
            <person name="Chen M.F."/>
            <person name="Lai M.C."/>
            <person name="Weng C.Y."/>
            <person name="Wu S.Y."/>
            <person name="Lin S."/>
            <person name="Yang T.F."/>
            <person name="Chen P.C."/>
        </authorList>
    </citation>
    <scope>NUCLEOTIDE SEQUENCE [LARGE SCALE GENOMIC DNA]</scope>
    <source>
        <strain evidence="3 4">S3Fa</strain>
    </source>
</reference>
<feature type="region of interest" description="Disordered" evidence="1">
    <location>
        <begin position="1"/>
        <end position="30"/>
    </location>
</feature>
<keyword evidence="4" id="KW-1185">Reference proteome</keyword>
<dbReference type="RefSeq" id="WP_048182222.1">
    <property type="nucleotide sequence ID" value="NZ_JXOJ01000002.1"/>
</dbReference>
<proteinExistence type="predicted"/>
<dbReference type="PANTHER" id="PTHR39465:SF1">
    <property type="entry name" value="DNA LIGASE D 3'-PHOSPHOESTERASE DOMAIN-CONTAINING PROTEIN"/>
    <property type="match status" value="1"/>
</dbReference>